<evidence type="ECO:0000313" key="1">
    <source>
        <dbReference type="EMBL" id="CAG2153574.1"/>
    </source>
</evidence>
<dbReference type="EMBL" id="CAJPUY010000020">
    <property type="protein sequence ID" value="CAG2153574.1"/>
    <property type="molecule type" value="Genomic_DNA"/>
</dbReference>
<dbReference type="RefSeq" id="WP_211949738.1">
    <property type="nucleotide sequence ID" value="NZ_CAJPUY010000020.1"/>
</dbReference>
<protein>
    <submittedName>
        <fullName evidence="1">Uncharacterized protein</fullName>
    </submittedName>
</protein>
<dbReference type="AlphaFoldDB" id="A0A916N5X7"/>
<reference evidence="1" key="1">
    <citation type="submission" date="2021-03" db="EMBL/GenBank/DDBJ databases">
        <authorList>
            <person name="Peeters C."/>
        </authorList>
    </citation>
    <scope>NUCLEOTIDE SEQUENCE</scope>
    <source>
        <strain evidence="1">LMG 31506</strain>
    </source>
</reference>
<comment type="caution">
    <text evidence="1">The sequence shown here is derived from an EMBL/GenBank/DDBJ whole genome shotgun (WGS) entry which is preliminary data.</text>
</comment>
<sequence>MIELESLYGLTTICQSVDVAYPHQIFRDRFADLISKIKEARFDTHDRVAADLVYEKGYRGLLAAKSSQLDEAVICFSEAESLGICVRGREASLLVQSLLLAQRSYYLYRQNEFRNAIRDLKYSFSNDLALENDAAYSFLKIHRIQLLHNLIRIAARSGNWNYSIALGKALLDYLEMPNEEFLNELDPPWNRGWNGGFYDLSVELISSMHAQIAEEVLKILECVASEPERNAEIISVLSTLAPSRDRNIGSQADLWTIFETAWTNGGAPDAIVSAATPILQHGPSPSAPLWRSVAVRTLGMLEVMAGEFPSP</sequence>
<name>A0A916N5X7_9BURK</name>
<dbReference type="Proteomes" id="UP000672934">
    <property type="component" value="Unassembled WGS sequence"/>
</dbReference>
<gene>
    <name evidence="1" type="ORF">LMG31506_04852</name>
</gene>
<keyword evidence="2" id="KW-1185">Reference proteome</keyword>
<proteinExistence type="predicted"/>
<evidence type="ECO:0000313" key="2">
    <source>
        <dbReference type="Proteomes" id="UP000672934"/>
    </source>
</evidence>
<accession>A0A916N5X7</accession>
<organism evidence="1 2">
    <name type="scientific">Cupriavidus yeoncheonensis</name>
    <dbReference type="NCBI Taxonomy" id="1462994"/>
    <lineage>
        <taxon>Bacteria</taxon>
        <taxon>Pseudomonadati</taxon>
        <taxon>Pseudomonadota</taxon>
        <taxon>Betaproteobacteria</taxon>
        <taxon>Burkholderiales</taxon>
        <taxon>Burkholderiaceae</taxon>
        <taxon>Cupriavidus</taxon>
    </lineage>
</organism>